<keyword evidence="2" id="KW-1185">Reference proteome</keyword>
<name>A0ABY6KQ67_9ARAC</name>
<dbReference type="SUPFAM" id="SSF56219">
    <property type="entry name" value="DNase I-like"/>
    <property type="match status" value="1"/>
</dbReference>
<proteinExistence type="predicted"/>
<evidence type="ECO:0000313" key="2">
    <source>
        <dbReference type="Proteomes" id="UP001235939"/>
    </source>
</evidence>
<sequence>MSNQQHEAKLCHPGSLLRYGSRPISVKCNTGHAGVDNQALREKYANVKRYRTLLEIGTWNVRGMRQIGKLQIIERKSGYFVSANGNLVISSGSPQNTYGSVGFIVHKEICDAFLGYDTISDRIITLRMKATPVNINFLQVYAPTSASSEDK</sequence>
<dbReference type="EMBL" id="CP092868">
    <property type="protein sequence ID" value="UYV69255.1"/>
    <property type="molecule type" value="Genomic_DNA"/>
</dbReference>
<reference evidence="1 2" key="1">
    <citation type="submission" date="2022-01" db="EMBL/GenBank/DDBJ databases">
        <title>A chromosomal length assembly of Cordylochernes scorpioides.</title>
        <authorList>
            <person name="Zeh D."/>
            <person name="Zeh J."/>
        </authorList>
    </citation>
    <scope>NUCLEOTIDE SEQUENCE [LARGE SCALE GENOMIC DNA]</scope>
    <source>
        <strain evidence="1">IN4F17</strain>
        <tissue evidence="1">Whole Body</tissue>
    </source>
</reference>
<accession>A0ABY6KQ67</accession>
<organism evidence="1 2">
    <name type="scientific">Cordylochernes scorpioides</name>
    <dbReference type="NCBI Taxonomy" id="51811"/>
    <lineage>
        <taxon>Eukaryota</taxon>
        <taxon>Metazoa</taxon>
        <taxon>Ecdysozoa</taxon>
        <taxon>Arthropoda</taxon>
        <taxon>Chelicerata</taxon>
        <taxon>Arachnida</taxon>
        <taxon>Pseudoscorpiones</taxon>
        <taxon>Cheliferoidea</taxon>
        <taxon>Chernetidae</taxon>
        <taxon>Cordylochernes</taxon>
    </lineage>
</organism>
<dbReference type="InterPro" id="IPR036691">
    <property type="entry name" value="Endo/exonu/phosph_ase_sf"/>
</dbReference>
<evidence type="ECO:0000313" key="1">
    <source>
        <dbReference type="EMBL" id="UYV69255.1"/>
    </source>
</evidence>
<protein>
    <submittedName>
        <fullName evidence="1">Uncharacterized protein</fullName>
    </submittedName>
</protein>
<dbReference type="Proteomes" id="UP001235939">
    <property type="component" value="Chromosome 06"/>
</dbReference>
<gene>
    <name evidence="1" type="ORF">LAZ67_6002993</name>
</gene>